<proteinExistence type="predicted"/>
<dbReference type="AlphaFoldDB" id="A0A8H9LX71"/>
<sequence length="120" mass="12599">MGGDPDNARIPCDRRVFMTATPRLWAGKETDRLRVAMAGIEAAELIASMDDEALFGPVTHDYPLGTAISDGVIGSASALNRTVTPCSAKDSITRVTSTTGPPPLGIEQAEGYTGRYEASA</sequence>
<dbReference type="EMBL" id="BMUB01000014">
    <property type="protein sequence ID" value="GGU92312.1"/>
    <property type="molecule type" value="Genomic_DNA"/>
</dbReference>
<comment type="caution">
    <text evidence="2">The sequence shown here is derived from an EMBL/GenBank/DDBJ whole genome shotgun (WGS) entry which is preliminary data.</text>
</comment>
<dbReference type="RefSeq" id="WP_159021823.1">
    <property type="nucleotide sequence ID" value="NZ_CP020567.1"/>
</dbReference>
<evidence type="ECO:0000313" key="3">
    <source>
        <dbReference type="Proteomes" id="UP000610124"/>
    </source>
</evidence>
<evidence type="ECO:0000313" key="2">
    <source>
        <dbReference type="EMBL" id="GGU92312.1"/>
    </source>
</evidence>
<reference evidence="2" key="2">
    <citation type="submission" date="2020-09" db="EMBL/GenBank/DDBJ databases">
        <authorList>
            <person name="Sun Q."/>
            <person name="Ohkuma M."/>
        </authorList>
    </citation>
    <scope>NUCLEOTIDE SEQUENCE</scope>
    <source>
        <strain evidence="2">JCM 4434</strain>
    </source>
</reference>
<organism evidence="2 3">
    <name type="scientific">Kitasatospora aureofaciens</name>
    <name type="common">Streptomyces aureofaciens</name>
    <dbReference type="NCBI Taxonomy" id="1894"/>
    <lineage>
        <taxon>Bacteria</taxon>
        <taxon>Bacillati</taxon>
        <taxon>Actinomycetota</taxon>
        <taxon>Actinomycetes</taxon>
        <taxon>Kitasatosporales</taxon>
        <taxon>Streptomycetaceae</taxon>
        <taxon>Kitasatospora</taxon>
    </lineage>
</organism>
<protein>
    <submittedName>
        <fullName evidence="2">Uncharacterized protein</fullName>
    </submittedName>
</protein>
<name>A0A8H9LX71_KITAU</name>
<dbReference type="Proteomes" id="UP000610124">
    <property type="component" value="Unassembled WGS sequence"/>
</dbReference>
<accession>A0A8H9LX71</accession>
<feature type="region of interest" description="Disordered" evidence="1">
    <location>
        <begin position="92"/>
        <end position="120"/>
    </location>
</feature>
<reference evidence="2" key="1">
    <citation type="journal article" date="2014" name="Int. J. Syst. Evol. Microbiol.">
        <title>Complete genome sequence of Corynebacterium casei LMG S-19264T (=DSM 44701T), isolated from a smear-ripened cheese.</title>
        <authorList>
            <consortium name="US DOE Joint Genome Institute (JGI-PGF)"/>
            <person name="Walter F."/>
            <person name="Albersmeier A."/>
            <person name="Kalinowski J."/>
            <person name="Ruckert C."/>
        </authorList>
    </citation>
    <scope>NUCLEOTIDE SEQUENCE</scope>
    <source>
        <strain evidence="2">JCM 4434</strain>
    </source>
</reference>
<gene>
    <name evidence="2" type="ORF">GCM10010502_52170</name>
</gene>
<evidence type="ECO:0000256" key="1">
    <source>
        <dbReference type="SAM" id="MobiDB-lite"/>
    </source>
</evidence>